<protein>
    <submittedName>
        <fullName evidence="9">Cation diffusion facilitator family transporter</fullName>
    </submittedName>
</protein>
<dbReference type="SUPFAM" id="SSF161111">
    <property type="entry name" value="Cation efflux protein transmembrane domain-like"/>
    <property type="match status" value="1"/>
</dbReference>
<dbReference type="FunFam" id="1.20.1510.10:FF:000006">
    <property type="entry name" value="Divalent cation efflux transporter"/>
    <property type="match status" value="1"/>
</dbReference>
<evidence type="ECO:0000313" key="9">
    <source>
        <dbReference type="EMBL" id="SMY01151.1"/>
    </source>
</evidence>
<evidence type="ECO:0000313" key="10">
    <source>
        <dbReference type="Proteomes" id="UP000234327"/>
    </source>
</evidence>
<comment type="similarity">
    <text evidence="2">Belongs to the cation diffusion facilitator (CDF) transporter (TC 2.A.4) family.</text>
</comment>
<keyword evidence="4 7" id="KW-0812">Transmembrane</keyword>
<dbReference type="GO" id="GO:0006882">
    <property type="term" value="P:intracellular zinc ion homeostasis"/>
    <property type="evidence" value="ECO:0007669"/>
    <property type="project" value="TreeGrafter"/>
</dbReference>
<dbReference type="GO" id="GO:0015093">
    <property type="term" value="F:ferrous iron transmembrane transporter activity"/>
    <property type="evidence" value="ECO:0007669"/>
    <property type="project" value="TreeGrafter"/>
</dbReference>
<proteinExistence type="inferred from homology"/>
<dbReference type="Gene3D" id="1.20.1510.10">
    <property type="entry name" value="Cation efflux protein transmembrane domain"/>
    <property type="match status" value="1"/>
</dbReference>
<evidence type="ECO:0000256" key="1">
    <source>
        <dbReference type="ARBA" id="ARBA00004141"/>
    </source>
</evidence>
<evidence type="ECO:0000259" key="8">
    <source>
        <dbReference type="Pfam" id="PF01545"/>
    </source>
</evidence>
<evidence type="ECO:0000256" key="6">
    <source>
        <dbReference type="ARBA" id="ARBA00023136"/>
    </source>
</evidence>
<dbReference type="NCBIfam" id="TIGR01297">
    <property type="entry name" value="CDF"/>
    <property type="match status" value="1"/>
</dbReference>
<gene>
    <name evidence="9" type="ORF">BAURA63_03510</name>
</gene>
<accession>A0A2H1KN74</accession>
<feature type="transmembrane region" description="Helical" evidence="7">
    <location>
        <begin position="199"/>
        <end position="216"/>
    </location>
</feature>
<sequence>MIYGLFVPHSHDASDSIDDALEASHQGIRAVKISLVVLAITAGLQVIIVAFSGSVALLADTIHNFADALTAIPLWIAFTLSRRIPTKRFTWGFGRVEDLAGLFIVAMIGLSAVLAGLESIKRLLEPQAINNTGWVFAAGIIGFAGNELVAIYRIRTGRRIGSAALVADGIHARTDGLTSLAVVVGVIGVWFGLPWADPVIGLVISLAIFVLLITTAKDVGQRLLDGVDPHLTQSADQAIRALPGVSDVIDLRLRWNGHRLNVQASIFITGTPSLERFQEIRGSVDATTRKVLPGVGEVIVTPALIHAS</sequence>
<dbReference type="GO" id="GO:0005886">
    <property type="term" value="C:plasma membrane"/>
    <property type="evidence" value="ECO:0007669"/>
    <property type="project" value="TreeGrafter"/>
</dbReference>
<dbReference type="AlphaFoldDB" id="A0A2H1KN74"/>
<dbReference type="Gene3D" id="3.30.70.1350">
    <property type="entry name" value="Cation efflux protein, cytoplasmic domain"/>
    <property type="match status" value="1"/>
</dbReference>
<dbReference type="Proteomes" id="UP000234327">
    <property type="component" value="Unassembled WGS sequence"/>
</dbReference>
<dbReference type="InterPro" id="IPR027469">
    <property type="entry name" value="Cation_efflux_TMD_sf"/>
</dbReference>
<name>A0A2H1KN74_BREAU</name>
<dbReference type="Pfam" id="PF01545">
    <property type="entry name" value="Cation_efflux"/>
    <property type="match status" value="1"/>
</dbReference>
<keyword evidence="3" id="KW-0813">Transport</keyword>
<feature type="transmembrane region" description="Helical" evidence="7">
    <location>
        <begin position="96"/>
        <end position="114"/>
    </location>
</feature>
<dbReference type="SUPFAM" id="SSF160240">
    <property type="entry name" value="Cation efflux protein cytoplasmic domain-like"/>
    <property type="match status" value="1"/>
</dbReference>
<evidence type="ECO:0000256" key="4">
    <source>
        <dbReference type="ARBA" id="ARBA00022692"/>
    </source>
</evidence>
<keyword evidence="5 7" id="KW-1133">Transmembrane helix</keyword>
<dbReference type="InterPro" id="IPR050291">
    <property type="entry name" value="CDF_Transporter"/>
</dbReference>
<dbReference type="GO" id="GO:0015086">
    <property type="term" value="F:cadmium ion transmembrane transporter activity"/>
    <property type="evidence" value="ECO:0007669"/>
    <property type="project" value="TreeGrafter"/>
</dbReference>
<dbReference type="InterPro" id="IPR036837">
    <property type="entry name" value="Cation_efflux_CTD_sf"/>
</dbReference>
<feature type="transmembrane region" description="Helical" evidence="7">
    <location>
        <begin position="65"/>
        <end position="84"/>
    </location>
</feature>
<evidence type="ECO:0000256" key="2">
    <source>
        <dbReference type="ARBA" id="ARBA00008114"/>
    </source>
</evidence>
<evidence type="ECO:0000256" key="3">
    <source>
        <dbReference type="ARBA" id="ARBA00022448"/>
    </source>
</evidence>
<reference evidence="9 10" key="1">
    <citation type="submission" date="2017-03" db="EMBL/GenBank/DDBJ databases">
        <authorList>
            <person name="Afonso C.L."/>
            <person name="Miller P.J."/>
            <person name="Scott M.A."/>
            <person name="Spackman E."/>
            <person name="Goraichik I."/>
            <person name="Dimitrov K.M."/>
            <person name="Suarez D.L."/>
            <person name="Swayne D.E."/>
        </authorList>
    </citation>
    <scope>NUCLEOTIDE SEQUENCE [LARGE SCALE GENOMIC DNA]</scope>
    <source>
        <strain evidence="10">6(3)</strain>
    </source>
</reference>
<evidence type="ECO:0000256" key="5">
    <source>
        <dbReference type="ARBA" id="ARBA00022989"/>
    </source>
</evidence>
<feature type="transmembrane region" description="Helical" evidence="7">
    <location>
        <begin position="134"/>
        <end position="154"/>
    </location>
</feature>
<dbReference type="PANTHER" id="PTHR43840:SF15">
    <property type="entry name" value="MITOCHONDRIAL METAL TRANSPORTER 1-RELATED"/>
    <property type="match status" value="1"/>
</dbReference>
<keyword evidence="6 7" id="KW-0472">Membrane</keyword>
<feature type="transmembrane region" description="Helical" evidence="7">
    <location>
        <begin position="175"/>
        <end position="193"/>
    </location>
</feature>
<organism evidence="9 10">
    <name type="scientific">Brevibacterium aurantiacum</name>
    <dbReference type="NCBI Taxonomy" id="273384"/>
    <lineage>
        <taxon>Bacteria</taxon>
        <taxon>Bacillati</taxon>
        <taxon>Actinomycetota</taxon>
        <taxon>Actinomycetes</taxon>
        <taxon>Micrococcales</taxon>
        <taxon>Brevibacteriaceae</taxon>
        <taxon>Brevibacterium</taxon>
    </lineage>
</organism>
<dbReference type="EMBL" id="FXYZ01000026">
    <property type="protein sequence ID" value="SMY01151.1"/>
    <property type="molecule type" value="Genomic_DNA"/>
</dbReference>
<feature type="transmembrane region" description="Helical" evidence="7">
    <location>
        <begin position="35"/>
        <end position="59"/>
    </location>
</feature>
<dbReference type="PANTHER" id="PTHR43840">
    <property type="entry name" value="MITOCHONDRIAL METAL TRANSPORTER 1-RELATED"/>
    <property type="match status" value="1"/>
</dbReference>
<comment type="subcellular location">
    <subcellularLocation>
        <location evidence="1">Membrane</location>
        <topology evidence="1">Multi-pass membrane protein</topology>
    </subcellularLocation>
</comment>
<dbReference type="InterPro" id="IPR058533">
    <property type="entry name" value="Cation_efflux_TM"/>
</dbReference>
<evidence type="ECO:0000256" key="7">
    <source>
        <dbReference type="SAM" id="Phobius"/>
    </source>
</evidence>
<dbReference type="GO" id="GO:0015341">
    <property type="term" value="F:zinc efflux antiporter activity"/>
    <property type="evidence" value="ECO:0007669"/>
    <property type="project" value="TreeGrafter"/>
</dbReference>
<dbReference type="InterPro" id="IPR002524">
    <property type="entry name" value="Cation_efflux"/>
</dbReference>
<feature type="domain" description="Cation efflux protein transmembrane" evidence="8">
    <location>
        <begin position="31"/>
        <end position="224"/>
    </location>
</feature>